<dbReference type="EMBL" id="RQFA01000037">
    <property type="protein sequence ID" value="TGK34501.1"/>
    <property type="molecule type" value="Genomic_DNA"/>
</dbReference>
<protein>
    <submittedName>
        <fullName evidence="1">DUF1564 family protein</fullName>
    </submittedName>
</protein>
<dbReference type="OrthoDB" id="336902at2"/>
<reference evidence="1" key="1">
    <citation type="journal article" date="2019" name="PLoS Negl. Trop. Dis.">
        <title>Revisiting the worldwide diversity of Leptospira species in the environment.</title>
        <authorList>
            <person name="Vincent A.T."/>
            <person name="Schiettekatte O."/>
            <person name="Bourhy P."/>
            <person name="Veyrier F.J."/>
            <person name="Picardeau M."/>
        </authorList>
    </citation>
    <scope>NUCLEOTIDE SEQUENCE [LARGE SCALE GENOMIC DNA]</scope>
    <source>
        <strain evidence="1">201800299</strain>
    </source>
</reference>
<dbReference type="Proteomes" id="UP000298277">
    <property type="component" value="Unassembled WGS sequence"/>
</dbReference>
<gene>
    <name evidence="1" type="ORF">EHQ17_08730</name>
</gene>
<keyword evidence="2" id="KW-1185">Reference proteome</keyword>
<sequence>MGMRTIQFKDKNSKKLSLAGLKVTCSFLIPAKLFYRLTSRERRVIGKNLPFLLKKFSAKLTTSPRIGAKTLTIRYQRPGKNLIKINARVDGEDWAQLGILAASHSVSRCLLYCFLLELLNSNNSLPKKVLKKEPQNFIFLWDFDSKRKILKRFLFIKSRFFYESFDNYK</sequence>
<proteinExistence type="predicted"/>
<dbReference type="AlphaFoldDB" id="A0A5F1YC25"/>
<accession>A0A5F1YC25</accession>
<dbReference type="InterPro" id="IPR011458">
    <property type="entry name" value="DUF1564"/>
</dbReference>
<evidence type="ECO:0000313" key="1">
    <source>
        <dbReference type="EMBL" id="TGK34501.1"/>
    </source>
</evidence>
<evidence type="ECO:0000313" key="2">
    <source>
        <dbReference type="Proteomes" id="UP000298277"/>
    </source>
</evidence>
<name>A0A5F1YC25_9LEPT</name>
<comment type="caution">
    <text evidence="1">The sequence shown here is derived from an EMBL/GenBank/DDBJ whole genome shotgun (WGS) entry which is preliminary data.</text>
</comment>
<organism evidence="1 2">
    <name type="scientific">Leptospira gomenensis</name>
    <dbReference type="NCBI Taxonomy" id="2484974"/>
    <lineage>
        <taxon>Bacteria</taxon>
        <taxon>Pseudomonadati</taxon>
        <taxon>Spirochaetota</taxon>
        <taxon>Spirochaetia</taxon>
        <taxon>Leptospirales</taxon>
        <taxon>Leptospiraceae</taxon>
        <taxon>Leptospira</taxon>
    </lineage>
</organism>
<dbReference type="RefSeq" id="WP_135595350.1">
    <property type="nucleotide sequence ID" value="NZ_RQEZ01000114.1"/>
</dbReference>
<dbReference type="Pfam" id="PF07600">
    <property type="entry name" value="DUF1564"/>
    <property type="match status" value="1"/>
</dbReference>